<evidence type="ECO:0000313" key="1">
    <source>
        <dbReference type="EMBL" id="KAJ8883599.1"/>
    </source>
</evidence>
<reference evidence="1 2" key="1">
    <citation type="submission" date="2023-02" db="EMBL/GenBank/DDBJ databases">
        <title>LHISI_Scaffold_Assembly.</title>
        <authorList>
            <person name="Stuart O.P."/>
            <person name="Cleave R."/>
            <person name="Magrath M.J.L."/>
            <person name="Mikheyev A.S."/>
        </authorList>
    </citation>
    <scope>NUCLEOTIDE SEQUENCE [LARGE SCALE GENOMIC DNA]</scope>
    <source>
        <strain evidence="1">Daus_M_001</strain>
        <tissue evidence="1">Leg muscle</tissue>
    </source>
</reference>
<evidence type="ECO:0000313" key="2">
    <source>
        <dbReference type="Proteomes" id="UP001159363"/>
    </source>
</evidence>
<gene>
    <name evidence="1" type="ORF">PR048_015443</name>
</gene>
<sequence>MTISEHNRFQCCMDTETVFLSSLSTIYKSGHALPYCTGPRCLSGQTTRLPPRRTGFDSRVGSLPDFRTWESCWTMPLVGGFSRGSPSLVFRRCSIPHFTLIGSQDLDCGGSGCPEVRLIAFNLRSYPRSLHMENQVDIAFGKHVFLALFRFPYYCIPSLLRKDGAAPECGRSLRKPSDQRYRPLRFPYAKTRARPRRELNPKQKYYIKRTNSKIFLVVSFTFTQASDGATVVQWLDFSPPTYTNRVRFPAGSPPDFRMWESCRTMPLVGGFSPESPVSPTDLALRHYSILTSLYSHRLSRPR</sequence>
<dbReference type="Proteomes" id="UP001159363">
    <property type="component" value="Chromosome 4"/>
</dbReference>
<accession>A0ABQ9HH90</accession>
<proteinExistence type="predicted"/>
<name>A0ABQ9HH90_9NEOP</name>
<protein>
    <submittedName>
        <fullName evidence="1">Uncharacterized protein</fullName>
    </submittedName>
</protein>
<organism evidence="1 2">
    <name type="scientific">Dryococelus australis</name>
    <dbReference type="NCBI Taxonomy" id="614101"/>
    <lineage>
        <taxon>Eukaryota</taxon>
        <taxon>Metazoa</taxon>
        <taxon>Ecdysozoa</taxon>
        <taxon>Arthropoda</taxon>
        <taxon>Hexapoda</taxon>
        <taxon>Insecta</taxon>
        <taxon>Pterygota</taxon>
        <taxon>Neoptera</taxon>
        <taxon>Polyneoptera</taxon>
        <taxon>Phasmatodea</taxon>
        <taxon>Verophasmatodea</taxon>
        <taxon>Anareolatae</taxon>
        <taxon>Phasmatidae</taxon>
        <taxon>Eurycanthinae</taxon>
        <taxon>Dryococelus</taxon>
    </lineage>
</organism>
<keyword evidence="2" id="KW-1185">Reference proteome</keyword>
<comment type="caution">
    <text evidence="1">The sequence shown here is derived from an EMBL/GenBank/DDBJ whole genome shotgun (WGS) entry which is preliminary data.</text>
</comment>
<dbReference type="EMBL" id="JARBHB010000005">
    <property type="protein sequence ID" value="KAJ8883599.1"/>
    <property type="molecule type" value="Genomic_DNA"/>
</dbReference>